<dbReference type="EMBL" id="LT554417">
    <property type="protein sequence ID" value="SAM04981.1"/>
    <property type="molecule type" value="Genomic_DNA"/>
</dbReference>
<evidence type="ECO:0000259" key="8">
    <source>
        <dbReference type="PROSITE" id="PS50850"/>
    </source>
</evidence>
<evidence type="ECO:0000256" key="7">
    <source>
        <dbReference type="SAM" id="Phobius"/>
    </source>
</evidence>
<feature type="transmembrane region" description="Helical" evidence="7">
    <location>
        <begin position="258"/>
        <end position="277"/>
    </location>
</feature>
<dbReference type="SUPFAM" id="SSF103473">
    <property type="entry name" value="MFS general substrate transporter"/>
    <property type="match status" value="1"/>
</dbReference>
<dbReference type="InterPro" id="IPR011701">
    <property type="entry name" value="MFS"/>
</dbReference>
<reference evidence="9" key="1">
    <citation type="submission" date="2016-04" db="EMBL/GenBank/DDBJ databases">
        <authorList>
            <person name="Evans L.H."/>
            <person name="Alamgir A."/>
            <person name="Owens N."/>
            <person name="Weber N.D."/>
            <person name="Virtaneva K."/>
            <person name="Barbian K."/>
            <person name="Babar A."/>
            <person name="Rosenke K."/>
        </authorList>
    </citation>
    <scope>NUCLEOTIDE SEQUENCE [LARGE SCALE GENOMIC DNA]</scope>
    <source>
        <strain evidence="9">CBS 101.48</strain>
    </source>
</reference>
<feature type="region of interest" description="Disordered" evidence="6">
    <location>
        <begin position="376"/>
        <end position="395"/>
    </location>
</feature>
<feature type="region of interest" description="Disordered" evidence="6">
    <location>
        <begin position="1"/>
        <end position="68"/>
    </location>
</feature>
<dbReference type="PROSITE" id="PS50850">
    <property type="entry name" value="MFS"/>
    <property type="match status" value="1"/>
</dbReference>
<keyword evidence="3 7" id="KW-0812">Transmembrane</keyword>
<feature type="transmembrane region" description="Helical" evidence="7">
    <location>
        <begin position="226"/>
        <end position="246"/>
    </location>
</feature>
<accession>A0A163K308</accession>
<feature type="compositionally biased region" description="Low complexity" evidence="6">
    <location>
        <begin position="1"/>
        <end position="46"/>
    </location>
</feature>
<organism evidence="9">
    <name type="scientific">Absidia glauca</name>
    <name type="common">Pin mould</name>
    <dbReference type="NCBI Taxonomy" id="4829"/>
    <lineage>
        <taxon>Eukaryota</taxon>
        <taxon>Fungi</taxon>
        <taxon>Fungi incertae sedis</taxon>
        <taxon>Mucoromycota</taxon>
        <taxon>Mucoromycotina</taxon>
        <taxon>Mucoromycetes</taxon>
        <taxon>Mucorales</taxon>
        <taxon>Cunninghamellaceae</taxon>
        <taxon>Absidia</taxon>
    </lineage>
</organism>
<feature type="transmembrane region" description="Helical" evidence="7">
    <location>
        <begin position="197"/>
        <end position="214"/>
    </location>
</feature>
<feature type="compositionally biased region" description="Polar residues" evidence="6">
    <location>
        <begin position="54"/>
        <end position="68"/>
    </location>
</feature>
<dbReference type="PANTHER" id="PTHR23502">
    <property type="entry name" value="MAJOR FACILITATOR SUPERFAMILY"/>
    <property type="match status" value="1"/>
</dbReference>
<dbReference type="AlphaFoldDB" id="A0A163K308"/>
<gene>
    <name evidence="9" type="primary">ABSGL_10847.1 scaffold 12033</name>
</gene>
<evidence type="ECO:0000256" key="3">
    <source>
        <dbReference type="ARBA" id="ARBA00022692"/>
    </source>
</evidence>
<feature type="compositionally biased region" description="Basic residues" evidence="6">
    <location>
        <begin position="332"/>
        <end position="342"/>
    </location>
</feature>
<dbReference type="GO" id="GO:0022857">
    <property type="term" value="F:transmembrane transporter activity"/>
    <property type="evidence" value="ECO:0007669"/>
    <property type="project" value="InterPro"/>
</dbReference>
<comment type="subcellular location">
    <subcellularLocation>
        <location evidence="1">Membrane</location>
        <topology evidence="1">Multi-pass membrane protein</topology>
    </subcellularLocation>
</comment>
<dbReference type="STRING" id="4829.A0A163K308"/>
<dbReference type="Gene3D" id="1.20.1250.20">
    <property type="entry name" value="MFS general substrate transporter like domains"/>
    <property type="match status" value="1"/>
</dbReference>
<dbReference type="GO" id="GO:0005886">
    <property type="term" value="C:plasma membrane"/>
    <property type="evidence" value="ECO:0007669"/>
    <property type="project" value="TreeGrafter"/>
</dbReference>
<evidence type="ECO:0000256" key="2">
    <source>
        <dbReference type="ARBA" id="ARBA00022448"/>
    </source>
</evidence>
<keyword evidence="10" id="KW-1185">Reference proteome</keyword>
<dbReference type="PANTHER" id="PTHR23502:SF51">
    <property type="entry name" value="QUINIDINE RESISTANCE PROTEIN 1-RELATED"/>
    <property type="match status" value="1"/>
</dbReference>
<dbReference type="OrthoDB" id="440553at2759"/>
<dbReference type="InterPro" id="IPR036259">
    <property type="entry name" value="MFS_trans_sf"/>
</dbReference>
<keyword evidence="2" id="KW-0813">Transport</keyword>
<keyword evidence="5 7" id="KW-0472">Membrane</keyword>
<evidence type="ECO:0000256" key="4">
    <source>
        <dbReference type="ARBA" id="ARBA00022989"/>
    </source>
</evidence>
<evidence type="ECO:0000256" key="6">
    <source>
        <dbReference type="SAM" id="MobiDB-lite"/>
    </source>
</evidence>
<feature type="transmembrane region" description="Helical" evidence="7">
    <location>
        <begin position="283"/>
        <end position="305"/>
    </location>
</feature>
<protein>
    <recommendedName>
        <fullName evidence="8">Major facilitator superfamily (MFS) profile domain-containing protein</fullName>
    </recommendedName>
</protein>
<dbReference type="Proteomes" id="UP000078561">
    <property type="component" value="Unassembled WGS sequence"/>
</dbReference>
<feature type="domain" description="Major facilitator superfamily (MFS) profile" evidence="8">
    <location>
        <begin position="125"/>
        <end position="605"/>
    </location>
</feature>
<feature type="region of interest" description="Disordered" evidence="6">
    <location>
        <begin position="332"/>
        <end position="358"/>
    </location>
</feature>
<evidence type="ECO:0000256" key="5">
    <source>
        <dbReference type="ARBA" id="ARBA00023136"/>
    </source>
</evidence>
<dbReference type="Pfam" id="PF07690">
    <property type="entry name" value="MFS_1"/>
    <property type="match status" value="1"/>
</dbReference>
<name>A0A163K308_ABSGL</name>
<dbReference type="InParanoid" id="A0A163K308"/>
<proteinExistence type="predicted"/>
<dbReference type="OMA" id="WIWGIAF"/>
<feature type="region of interest" description="Disordered" evidence="6">
    <location>
        <begin position="99"/>
        <end position="128"/>
    </location>
</feature>
<evidence type="ECO:0000313" key="9">
    <source>
        <dbReference type="EMBL" id="SAM04981.1"/>
    </source>
</evidence>
<keyword evidence="4 7" id="KW-1133">Transmembrane helix</keyword>
<evidence type="ECO:0000256" key="1">
    <source>
        <dbReference type="ARBA" id="ARBA00004141"/>
    </source>
</evidence>
<feature type="transmembrane region" description="Helical" evidence="7">
    <location>
        <begin position="150"/>
        <end position="176"/>
    </location>
</feature>
<feature type="transmembrane region" description="Helical" evidence="7">
    <location>
        <begin position="566"/>
        <end position="585"/>
    </location>
</feature>
<evidence type="ECO:0000313" key="10">
    <source>
        <dbReference type="Proteomes" id="UP000078561"/>
    </source>
</evidence>
<sequence length="605" mass="65465">MSQTSSNKPNVSSNPDSVPPHVQHSTSSSSLSSASSMSSSSIIISSQVEHQCHQSDTIQASNIPDTSSSSTLSAPYIIAESATVNNSVEVLNSQGDPAPKLTIITPSLPSSPPPHPSSDFSTPSPTLVPPAADDIKTPPYSVFSAKQKSLIVVIAAMSSFISPFSANIYFPVLNTLRVGLSPSFWGSLSDSWGRRPVYLMTLFIYVMSCIGLAFSPNYTTLLVLRMLQAFGSSSVIAIGAGTIGDIAGPSERGGYMGIYGLGSMLGPILGPVMGGTISSTLGWRWIFGILAIFSGFLLLLLFFCLPETLRSLVGNGSVYANPTPGQYLAERRRKANRQHPHKHLGDEEKQVHGRSPAHRRSSIDSALTALDHHQHAPFRTQAPPTDPDTSSTCTVDYTHNEDIQDHHASTLSAEKKRSRFLVLPNPFVSLAYFREKDIAVVVTYNALQYAAFYCILTSVTGLFTKIYGLNEFQIGLCYLANGFGSGLGSVTSGRIMNWQFKRLAKKMGLEDHEIKSYDLLWLGSSSKSATTPDSLPTVNKCILGAVAVLIINPGIAALGIGWMFTTVSLILFASRLLIIIELRYGSKWRLQRHERIEKAKLKSTS</sequence>
<dbReference type="InterPro" id="IPR020846">
    <property type="entry name" value="MFS_dom"/>
</dbReference>